<reference evidence="2 3" key="1">
    <citation type="submission" date="2016-10" db="EMBL/GenBank/DDBJ databases">
        <authorList>
            <person name="de Groot N.N."/>
        </authorList>
    </citation>
    <scope>NUCLEOTIDE SEQUENCE [LARGE SCALE GENOMIC DNA]</scope>
    <source>
        <strain evidence="2 3">DSM 17890</strain>
    </source>
</reference>
<sequence length="212" mass="21744">MRGDDRLMTILTGIVLTVALGAVAQRGEIFGNLGVGPGFDPRDDVVAAAADGAYMIDVTANDRGATREDGHRVLILAAPGCGVAYRRDGQVLYDGAGCIGAQRLSYCVAQGDDCRGAELTILLREGEDAAMAAPSSVSDTPVTRLAEAPSHEWLASVSATPSRGGFSDAPERRADERPLAGLTSALGSLAPDAGTEVSGTDDGMAEARPNAD</sequence>
<keyword evidence="3" id="KW-1185">Reference proteome</keyword>
<proteinExistence type="predicted"/>
<accession>A0A1H3EG80</accession>
<dbReference type="EMBL" id="FNMZ01000010">
    <property type="protein sequence ID" value="SDX77752.1"/>
    <property type="molecule type" value="Genomic_DNA"/>
</dbReference>
<name>A0A1H3EG80_9RHOB</name>
<evidence type="ECO:0000313" key="3">
    <source>
        <dbReference type="Proteomes" id="UP000199118"/>
    </source>
</evidence>
<feature type="compositionally biased region" description="Basic and acidic residues" evidence="1">
    <location>
        <begin position="169"/>
        <end position="178"/>
    </location>
</feature>
<dbReference type="AlphaFoldDB" id="A0A1H3EG80"/>
<feature type="region of interest" description="Disordered" evidence="1">
    <location>
        <begin position="157"/>
        <end position="212"/>
    </location>
</feature>
<feature type="compositionally biased region" description="Low complexity" evidence="1">
    <location>
        <begin position="179"/>
        <end position="190"/>
    </location>
</feature>
<dbReference type="Proteomes" id="UP000199118">
    <property type="component" value="Unassembled WGS sequence"/>
</dbReference>
<gene>
    <name evidence="2" type="ORF">SAMN05444336_11017</name>
</gene>
<organism evidence="2 3">
    <name type="scientific">Albimonas donghaensis</name>
    <dbReference type="NCBI Taxonomy" id="356660"/>
    <lineage>
        <taxon>Bacteria</taxon>
        <taxon>Pseudomonadati</taxon>
        <taxon>Pseudomonadota</taxon>
        <taxon>Alphaproteobacteria</taxon>
        <taxon>Rhodobacterales</taxon>
        <taxon>Paracoccaceae</taxon>
        <taxon>Albimonas</taxon>
    </lineage>
</organism>
<evidence type="ECO:0000256" key="1">
    <source>
        <dbReference type="SAM" id="MobiDB-lite"/>
    </source>
</evidence>
<protein>
    <submittedName>
        <fullName evidence="2">Uncharacterized protein</fullName>
    </submittedName>
</protein>
<evidence type="ECO:0000313" key="2">
    <source>
        <dbReference type="EMBL" id="SDX77752.1"/>
    </source>
</evidence>